<organism evidence="6 7">
    <name type="scientific">Tribonema minus</name>
    <dbReference type="NCBI Taxonomy" id="303371"/>
    <lineage>
        <taxon>Eukaryota</taxon>
        <taxon>Sar</taxon>
        <taxon>Stramenopiles</taxon>
        <taxon>Ochrophyta</taxon>
        <taxon>PX clade</taxon>
        <taxon>Xanthophyceae</taxon>
        <taxon>Tribonematales</taxon>
        <taxon>Tribonemataceae</taxon>
        <taxon>Tribonema</taxon>
    </lineage>
</organism>
<dbReference type="Proteomes" id="UP000664859">
    <property type="component" value="Unassembled WGS sequence"/>
</dbReference>
<name>A0A835Z997_9STRA</name>
<evidence type="ECO:0000259" key="5">
    <source>
        <dbReference type="PROSITE" id="PS51688"/>
    </source>
</evidence>
<feature type="domain" description="EGF-like" evidence="4">
    <location>
        <begin position="195"/>
        <end position="229"/>
    </location>
</feature>
<feature type="chain" id="PRO_5032910326" description="EGF-like domain-containing protein" evidence="3">
    <location>
        <begin position="25"/>
        <end position="1599"/>
    </location>
</feature>
<comment type="caution">
    <text evidence="1">Lacks conserved residue(s) required for the propagation of feature annotation.</text>
</comment>
<evidence type="ECO:0000256" key="1">
    <source>
        <dbReference type="PROSITE-ProRule" id="PRU00076"/>
    </source>
</evidence>
<accession>A0A835Z997</accession>
<feature type="domain" description="Peptidase S74" evidence="5">
    <location>
        <begin position="1269"/>
        <end position="1374"/>
    </location>
</feature>
<evidence type="ECO:0000313" key="6">
    <source>
        <dbReference type="EMBL" id="KAG5188017.1"/>
    </source>
</evidence>
<evidence type="ECO:0008006" key="8">
    <source>
        <dbReference type="Google" id="ProtNLM"/>
    </source>
</evidence>
<dbReference type="Pfam" id="PF23106">
    <property type="entry name" value="EGF_Teneurin"/>
    <property type="match status" value="1"/>
</dbReference>
<sequence>MRLTVPGSCLLVVLVQLSALQAEGKCPNWCSQHGICTGPEETDHCICEIGYVGDDCGTRLCPKGDDPTTTDQVPRTIQMRTGATRGTLAGEFNFLFNGESVTFDATAALVDGTTCSKLVTSLPNVASASCERGPINEWGGATYTISFDAWPTQPFENNLYNHDGNPSLQQFACNMTAIYDSAWAPWCELDDPLPDAPVKEYAECSNHGTCDRALGRCACALGFKGAACDDMKDADDVAVHIADGPFFSASVLKLRASREPSREFNLLQAIAGTATALTLTGTGDLSVSGDFESADAAVSSLAVNCDDAEGVAIDVNVTANAFTGAVVSATVASPAPGSLLLDLSAEQPDDAPVGLRVAADGAGAEFAGPGGVAITHGGGLTVAGAAAIEGDVSVGGAVKVEGGVSAAALSAGSAGLSASLTAQRGAAAALSATHGAFAGTVLSLDLAAAPGAAGADAALLRATCGGEECLHIGAGGAVTVRRGGVAVERGGLTVASGGVSVGGGGLEVQGGIVVASGTLRLPSDEGMTVDGGGISVSSRGANAAALTAAATARGFAGAVVRVEAAHGGGGGSGIGGSAFRLLEGAVGGEVVLEVGGDGAVSAAGDLSSRGDVVADGALIAKGGAVLARAAVPAGDAIDLAAVAARGGFVSVTDDGAARANRLRLPPAAAAAAGALLLVQNGDAQALAGDAAVPPGHAVLFVFDGERWRDVNVLNAAVTRLEGVTKLTAAEDLDIGERALRAGALLAGGNEEGGIAVYGAGGLLTSANGLEYDGQTETVTVPRLKVGEMASAVDFRGFGARNVALANVTLDELAFLKVGRVMLSGAARVAAADAVRVLGVDARGEVVPIAQEALSLGAAGGGVVRAQELHVGELRARTLGAAVDCAGNALRGAVLEDVAGVTGLRELALGGGLTLTALAGSEGAILQVDADGRVSAAAGASYADGALHASMLRIAPDGEIDMGGGGALRGAALRGGTTLEGELTGGTLRPDALEAARASLGATTMTGALDLGGMPLLNVRAEDLAGGDMREARELTVTGDLRLAGRDAARGRLLTLGQDGAIVPAQAERLAVECDSLQAGRAAVSTLAATGTVSALALEAESVTATGAVRAARVVTERLQLDGDADGGGHKLSNVALERVSSLTGLRSLTVDGDLAVADFRGAEREGSLLVAGDDGRLALAGAALRWRDGALAVPRLSAHSVAGDVDMGGHALRGAHIDLAGGAGGGGGISGLRDLRVGGALGVGGDAFLEGALTVAGGVTGGGPYMDSSDARLKANVRALGAEGALAALRRLRAVTYEWDEGAAGAGARWGEGRAPPKGEQIGMLAQEVEAVLPLLVAEGSDGYKSVAYARLTPVLVEGVKLLAAQNDALQDRVRQVEERLARLEAALLGHAHHKANQRRRGRAQYCRKLAKLIRGQIATPAPRGSVVLAHYTTVKQFGLRNTLVKELSTATTAFDMLAAILSVCGMPADAVQQLLMYVEVAELNLQGTLEYADALDAVHYIAYEPLGSSRDTATAPSNAGQACEDAWCSECCDIDGGGGSDAGVTADQQEVDIVNAMAAAAAACAEVDVDPQAPVLDAAGRVREAARRWEARSPVAIG</sequence>
<dbReference type="InterPro" id="IPR030392">
    <property type="entry name" value="S74_ICA"/>
</dbReference>
<dbReference type="PROSITE" id="PS01186">
    <property type="entry name" value="EGF_2"/>
    <property type="match status" value="2"/>
</dbReference>
<feature type="disulfide bond" evidence="1">
    <location>
        <begin position="47"/>
        <end position="56"/>
    </location>
</feature>
<dbReference type="InterPro" id="IPR000742">
    <property type="entry name" value="EGF"/>
</dbReference>
<feature type="disulfide bond" evidence="1">
    <location>
        <begin position="26"/>
        <end position="36"/>
    </location>
</feature>
<evidence type="ECO:0000313" key="7">
    <source>
        <dbReference type="Proteomes" id="UP000664859"/>
    </source>
</evidence>
<keyword evidence="7" id="KW-1185">Reference proteome</keyword>
<dbReference type="EMBL" id="JAFCMP010000079">
    <property type="protein sequence ID" value="KAG5188017.1"/>
    <property type="molecule type" value="Genomic_DNA"/>
</dbReference>
<proteinExistence type="predicted"/>
<dbReference type="Gene3D" id="2.10.25.10">
    <property type="entry name" value="Laminin"/>
    <property type="match status" value="1"/>
</dbReference>
<evidence type="ECO:0000256" key="2">
    <source>
        <dbReference type="SAM" id="Coils"/>
    </source>
</evidence>
<dbReference type="InterPro" id="IPR052108">
    <property type="entry name" value="MEGF/SIB"/>
</dbReference>
<evidence type="ECO:0000256" key="3">
    <source>
        <dbReference type="SAM" id="SignalP"/>
    </source>
</evidence>
<keyword evidence="1" id="KW-0245">EGF-like domain</keyword>
<keyword evidence="1" id="KW-1015">Disulfide bond</keyword>
<dbReference type="PROSITE" id="PS50026">
    <property type="entry name" value="EGF_3"/>
    <property type="match status" value="2"/>
</dbReference>
<comment type="caution">
    <text evidence="6">The sequence shown here is derived from an EMBL/GenBank/DDBJ whole genome shotgun (WGS) entry which is preliminary data.</text>
</comment>
<feature type="domain" description="EGF-like" evidence="4">
    <location>
        <begin position="22"/>
        <end position="57"/>
    </location>
</feature>
<evidence type="ECO:0000259" key="4">
    <source>
        <dbReference type="PROSITE" id="PS50026"/>
    </source>
</evidence>
<keyword evidence="2" id="KW-0175">Coiled coil</keyword>
<protein>
    <recommendedName>
        <fullName evidence="8">EGF-like domain-containing protein</fullName>
    </recommendedName>
</protein>
<feature type="coiled-coil region" evidence="2">
    <location>
        <begin position="1360"/>
        <end position="1387"/>
    </location>
</feature>
<reference evidence="6" key="1">
    <citation type="submission" date="2021-02" db="EMBL/GenBank/DDBJ databases">
        <title>First Annotated Genome of the Yellow-green Alga Tribonema minus.</title>
        <authorList>
            <person name="Mahan K.M."/>
        </authorList>
    </citation>
    <scope>NUCLEOTIDE SEQUENCE</scope>
    <source>
        <strain evidence="6">UTEX B ZZ1240</strain>
    </source>
</reference>
<dbReference type="PROSITE" id="PS51688">
    <property type="entry name" value="ICA"/>
    <property type="match status" value="1"/>
</dbReference>
<dbReference type="Pfam" id="PF13884">
    <property type="entry name" value="Peptidase_S74"/>
    <property type="match status" value="1"/>
</dbReference>
<dbReference type="PANTHER" id="PTHR24035">
    <property type="entry name" value="MULTIPLE EPIDERMAL GROWTH FACTOR-LIKE DOMAINS PROTEIN"/>
    <property type="match status" value="1"/>
</dbReference>
<feature type="signal peptide" evidence="3">
    <location>
        <begin position="1"/>
        <end position="24"/>
    </location>
</feature>
<feature type="disulfide bond" evidence="1">
    <location>
        <begin position="219"/>
        <end position="228"/>
    </location>
</feature>
<dbReference type="OrthoDB" id="6130531at2759"/>
<gene>
    <name evidence="6" type="ORF">JKP88DRAFT_347960</name>
</gene>
<dbReference type="PROSITE" id="PS00022">
    <property type="entry name" value="EGF_1"/>
    <property type="match status" value="2"/>
</dbReference>
<keyword evidence="3" id="KW-0732">Signal</keyword>